<name>A0ABR1FFK1_9ASCO</name>
<feature type="transmembrane region" description="Helical" evidence="12">
    <location>
        <begin position="231"/>
        <end position="252"/>
    </location>
</feature>
<keyword evidence="9 12" id="KW-0256">Endoplasmic reticulum</keyword>
<evidence type="ECO:0000256" key="12">
    <source>
        <dbReference type="RuleBase" id="RU363112"/>
    </source>
</evidence>
<evidence type="ECO:0000256" key="4">
    <source>
        <dbReference type="ARBA" id="ARBA00013795"/>
    </source>
</evidence>
<feature type="transmembrane region" description="Helical" evidence="12">
    <location>
        <begin position="366"/>
        <end position="384"/>
    </location>
</feature>
<comment type="subcellular location">
    <subcellularLocation>
        <location evidence="1 12">Endoplasmic reticulum membrane</location>
        <topology evidence="1 12">Multi-pass membrane protein</topology>
    </subcellularLocation>
</comment>
<evidence type="ECO:0000256" key="5">
    <source>
        <dbReference type="ARBA" id="ARBA00022502"/>
    </source>
</evidence>
<feature type="transmembrane region" description="Helical" evidence="12">
    <location>
        <begin position="290"/>
        <end position="309"/>
    </location>
</feature>
<evidence type="ECO:0000313" key="13">
    <source>
        <dbReference type="EMBL" id="KAK7208639.1"/>
    </source>
</evidence>
<dbReference type="Pfam" id="PF04188">
    <property type="entry name" value="Mannosyl_trans2"/>
    <property type="match status" value="2"/>
</dbReference>
<feature type="transmembrane region" description="Helical" evidence="12">
    <location>
        <begin position="321"/>
        <end position="354"/>
    </location>
</feature>
<dbReference type="EMBL" id="JBBJBU010000001">
    <property type="protein sequence ID" value="KAK7208639.1"/>
    <property type="molecule type" value="Genomic_DNA"/>
</dbReference>
<keyword evidence="6 12" id="KW-0328">Glycosyltransferase</keyword>
<dbReference type="EC" id="2.4.1.-" evidence="12"/>
<evidence type="ECO:0000256" key="1">
    <source>
        <dbReference type="ARBA" id="ARBA00004477"/>
    </source>
</evidence>
<comment type="pathway">
    <text evidence="2 12">Glycolipid biosynthesis; glycosylphosphatidylinositol-anchor biosynthesis.</text>
</comment>
<keyword evidence="5 12" id="KW-0337">GPI-anchor biosynthesis</keyword>
<evidence type="ECO:0000256" key="8">
    <source>
        <dbReference type="ARBA" id="ARBA00022692"/>
    </source>
</evidence>
<evidence type="ECO:0000256" key="7">
    <source>
        <dbReference type="ARBA" id="ARBA00022679"/>
    </source>
</evidence>
<dbReference type="Proteomes" id="UP001498771">
    <property type="component" value="Unassembled WGS sequence"/>
</dbReference>
<comment type="caution">
    <text evidence="13">The sequence shown here is derived from an EMBL/GenBank/DDBJ whole genome shotgun (WGS) entry which is preliminary data.</text>
</comment>
<dbReference type="PANTHER" id="PTHR12468:SF2">
    <property type="entry name" value="GPI MANNOSYLTRANSFERASE 2"/>
    <property type="match status" value="1"/>
</dbReference>
<protein>
    <recommendedName>
        <fullName evidence="4 12">GPI mannosyltransferase 2</fullName>
        <ecNumber evidence="12">2.4.1.-</ecNumber>
    </recommendedName>
</protein>
<dbReference type="InterPro" id="IPR007315">
    <property type="entry name" value="PIG-V/Gpi18"/>
</dbReference>
<accession>A0ABR1FFK1</accession>
<evidence type="ECO:0000256" key="3">
    <source>
        <dbReference type="ARBA" id="ARBA00008698"/>
    </source>
</evidence>
<feature type="transmembrane region" description="Helical" evidence="12">
    <location>
        <begin position="189"/>
        <end position="219"/>
    </location>
</feature>
<proteinExistence type="inferred from homology"/>
<feature type="transmembrane region" description="Helical" evidence="12">
    <location>
        <begin position="99"/>
        <end position="128"/>
    </location>
</feature>
<gene>
    <name evidence="13" type="ORF">BZA70DRAFT_235167</name>
</gene>
<keyword evidence="11 12" id="KW-0472">Membrane</keyword>
<feature type="transmembrane region" description="Helical" evidence="12">
    <location>
        <begin position="12"/>
        <end position="32"/>
    </location>
</feature>
<keyword evidence="14" id="KW-1185">Reference proteome</keyword>
<keyword evidence="8 12" id="KW-0812">Transmembrane</keyword>
<evidence type="ECO:0000256" key="6">
    <source>
        <dbReference type="ARBA" id="ARBA00022676"/>
    </source>
</evidence>
<evidence type="ECO:0000256" key="11">
    <source>
        <dbReference type="ARBA" id="ARBA00023136"/>
    </source>
</evidence>
<feature type="transmembrane region" description="Helical" evidence="12">
    <location>
        <begin position="148"/>
        <end position="169"/>
    </location>
</feature>
<comment type="similarity">
    <text evidence="3 12">Belongs to the PIGV family.</text>
</comment>
<evidence type="ECO:0000256" key="2">
    <source>
        <dbReference type="ARBA" id="ARBA00004687"/>
    </source>
</evidence>
<evidence type="ECO:0000256" key="10">
    <source>
        <dbReference type="ARBA" id="ARBA00022989"/>
    </source>
</evidence>
<organism evidence="13 14">
    <name type="scientific">Myxozyma melibiosi</name>
    <dbReference type="NCBI Taxonomy" id="54550"/>
    <lineage>
        <taxon>Eukaryota</taxon>
        <taxon>Fungi</taxon>
        <taxon>Dikarya</taxon>
        <taxon>Ascomycota</taxon>
        <taxon>Saccharomycotina</taxon>
        <taxon>Lipomycetes</taxon>
        <taxon>Lipomycetales</taxon>
        <taxon>Lipomycetaceae</taxon>
        <taxon>Myxozyma</taxon>
    </lineage>
</organism>
<evidence type="ECO:0000313" key="14">
    <source>
        <dbReference type="Proteomes" id="UP001498771"/>
    </source>
</evidence>
<reference evidence="13 14" key="1">
    <citation type="submission" date="2024-03" db="EMBL/GenBank/DDBJ databases">
        <title>Genome-scale model development and genomic sequencing of the oleaginous clade Lipomyces.</title>
        <authorList>
            <consortium name="Lawrence Berkeley National Laboratory"/>
            <person name="Czajka J.J."/>
            <person name="Han Y."/>
            <person name="Kim J."/>
            <person name="Mondo S.J."/>
            <person name="Hofstad B.A."/>
            <person name="Robles A."/>
            <person name="Haridas S."/>
            <person name="Riley R."/>
            <person name="LaButti K."/>
            <person name="Pangilinan J."/>
            <person name="Andreopoulos W."/>
            <person name="Lipzen A."/>
            <person name="Yan J."/>
            <person name="Wang M."/>
            <person name="Ng V."/>
            <person name="Grigoriev I.V."/>
            <person name="Spatafora J.W."/>
            <person name="Magnuson J.K."/>
            <person name="Baker S.E."/>
            <person name="Pomraning K.R."/>
        </authorList>
    </citation>
    <scope>NUCLEOTIDE SEQUENCE [LARGE SCALE GENOMIC DNA]</scope>
    <source>
        <strain evidence="13 14">Phaff 52-87</strain>
    </source>
</reference>
<dbReference type="GeneID" id="90035840"/>
<keyword evidence="7 12" id="KW-0808">Transferase</keyword>
<dbReference type="GO" id="GO:0016757">
    <property type="term" value="F:glycosyltransferase activity"/>
    <property type="evidence" value="ECO:0007669"/>
    <property type="project" value="UniProtKB-KW"/>
</dbReference>
<comment type="function">
    <text evidence="12">Mannosyltransferase involved in glycosylphosphatidylinositol-anchor biosynthesis.</text>
</comment>
<sequence>MILSVLNSADVTLLTSTFVLVKSLLFIIPQLVTQQYDTSSQLLFTSTQVPWIANYVLPRFLVWDTVFFIKIAQRGYIYEQEWAFNGWLWTGTIRVVGDIYIYAIAVIIIAHAFHYLAVVTLYIASTYVEKFIRPAKSNTVKKGRRSMFPLLSALLFIISPGGIFMSAGYSETLFAYFSFLGIVFREANFHVLAGVSFAITACIRGNGILWGIVFLNDLYESFIVRRKYGKSIGIIVGGSLVGAGFLSGQVFAYCRYCPGREWCEAMPPLIYKFVQSYYWDNGLFKYWRTWQIPNFFFAFPTWFLFYRSFQRYAGVSHLRPYVIIQALMGIMSLLLWHVQIITRVGTCMPLVYWYVAERRHEGLWEVRYMITWIGVQAVLFASFIPPA</sequence>
<keyword evidence="10 12" id="KW-1133">Transmembrane helix</keyword>
<dbReference type="PANTHER" id="PTHR12468">
    <property type="entry name" value="GPI MANNOSYLTRANSFERASE 2"/>
    <property type="match status" value="1"/>
</dbReference>
<dbReference type="RefSeq" id="XP_064771672.1">
    <property type="nucleotide sequence ID" value="XM_064910328.1"/>
</dbReference>
<evidence type="ECO:0000256" key="9">
    <source>
        <dbReference type="ARBA" id="ARBA00022824"/>
    </source>
</evidence>